<comment type="caution">
    <text evidence="4">The sequence shown here is derived from an EMBL/GenBank/DDBJ whole genome shotgun (WGS) entry which is preliminary data.</text>
</comment>
<name>A0A6L7GXQ4_9ACTN</name>
<sequence>MPRRAAAVNVHGSPTETEVGHVSVVEPPSRAVAARSRLLRAAVEAFAAKGFAATTTRDIATGAQMSPAAVYVHFRSKEEVLYSLSDTGHRAFLELIDDADDSAQPPIARLRAVIGALAAHHARDHVWSRVVNYELDSLSAEHRDAIVVMRKEVARRVGVIVDAGIAGGVFHVDDPPATTNLLLSMGVDVARWYRESGAMTPEQIGNFQADMAERIVGAAG</sequence>
<dbReference type="InterPro" id="IPR001647">
    <property type="entry name" value="HTH_TetR"/>
</dbReference>
<keyword evidence="5" id="KW-1185">Reference proteome</keyword>
<proteinExistence type="predicted"/>
<evidence type="ECO:0000313" key="5">
    <source>
        <dbReference type="Proteomes" id="UP000475545"/>
    </source>
</evidence>
<gene>
    <name evidence="4" type="ORF">GIY30_21315</name>
</gene>
<dbReference type="PROSITE" id="PS50977">
    <property type="entry name" value="HTH_TETR_2"/>
    <property type="match status" value="1"/>
</dbReference>
<dbReference type="PRINTS" id="PR00455">
    <property type="entry name" value="HTHTETR"/>
</dbReference>
<protein>
    <submittedName>
        <fullName evidence="4">TetR family transcriptional regulator</fullName>
    </submittedName>
</protein>
<dbReference type="InterPro" id="IPR036271">
    <property type="entry name" value="Tet_transcr_reg_TetR-rel_C_sf"/>
</dbReference>
<accession>A0A6L7GXQ4</accession>
<dbReference type="AlphaFoldDB" id="A0A6L7GXQ4"/>
<dbReference type="PANTHER" id="PTHR30055:SF200">
    <property type="entry name" value="HTH-TYPE TRANSCRIPTIONAL REPRESSOR BDCR"/>
    <property type="match status" value="1"/>
</dbReference>
<dbReference type="SUPFAM" id="SSF46689">
    <property type="entry name" value="Homeodomain-like"/>
    <property type="match status" value="1"/>
</dbReference>
<evidence type="ECO:0000256" key="1">
    <source>
        <dbReference type="ARBA" id="ARBA00023125"/>
    </source>
</evidence>
<dbReference type="Proteomes" id="UP000475545">
    <property type="component" value="Unassembled WGS sequence"/>
</dbReference>
<feature type="DNA-binding region" description="H-T-H motif" evidence="2">
    <location>
        <begin position="55"/>
        <end position="74"/>
    </location>
</feature>
<evidence type="ECO:0000313" key="4">
    <source>
        <dbReference type="EMBL" id="MXP23881.1"/>
    </source>
</evidence>
<dbReference type="InterPro" id="IPR009057">
    <property type="entry name" value="Homeodomain-like_sf"/>
</dbReference>
<keyword evidence="1 2" id="KW-0238">DNA-binding</keyword>
<organism evidence="4 5">
    <name type="scientific">Gordonia mangrovi</name>
    <dbReference type="NCBI Taxonomy" id="2665643"/>
    <lineage>
        <taxon>Bacteria</taxon>
        <taxon>Bacillati</taxon>
        <taxon>Actinomycetota</taxon>
        <taxon>Actinomycetes</taxon>
        <taxon>Mycobacteriales</taxon>
        <taxon>Gordoniaceae</taxon>
        <taxon>Gordonia</taxon>
    </lineage>
</organism>
<dbReference type="SUPFAM" id="SSF48498">
    <property type="entry name" value="Tetracyclin repressor-like, C-terminal domain"/>
    <property type="match status" value="1"/>
</dbReference>
<evidence type="ECO:0000256" key="2">
    <source>
        <dbReference type="PROSITE-ProRule" id="PRU00335"/>
    </source>
</evidence>
<dbReference type="Pfam" id="PF17932">
    <property type="entry name" value="TetR_C_24"/>
    <property type="match status" value="1"/>
</dbReference>
<dbReference type="GO" id="GO:0003700">
    <property type="term" value="F:DNA-binding transcription factor activity"/>
    <property type="evidence" value="ECO:0007669"/>
    <property type="project" value="TreeGrafter"/>
</dbReference>
<dbReference type="GO" id="GO:0000976">
    <property type="term" value="F:transcription cis-regulatory region binding"/>
    <property type="evidence" value="ECO:0007669"/>
    <property type="project" value="TreeGrafter"/>
</dbReference>
<dbReference type="Pfam" id="PF00440">
    <property type="entry name" value="TetR_N"/>
    <property type="match status" value="1"/>
</dbReference>
<dbReference type="InterPro" id="IPR050109">
    <property type="entry name" value="HTH-type_TetR-like_transc_reg"/>
</dbReference>
<evidence type="ECO:0000259" key="3">
    <source>
        <dbReference type="PROSITE" id="PS50977"/>
    </source>
</evidence>
<feature type="domain" description="HTH tetR-type" evidence="3">
    <location>
        <begin position="32"/>
        <end position="92"/>
    </location>
</feature>
<dbReference type="InterPro" id="IPR041490">
    <property type="entry name" value="KstR2_TetR_C"/>
</dbReference>
<dbReference type="Gene3D" id="1.10.357.10">
    <property type="entry name" value="Tetracycline Repressor, domain 2"/>
    <property type="match status" value="1"/>
</dbReference>
<dbReference type="PANTHER" id="PTHR30055">
    <property type="entry name" value="HTH-TYPE TRANSCRIPTIONAL REGULATOR RUTR"/>
    <property type="match status" value="1"/>
</dbReference>
<reference evidence="4 5" key="1">
    <citation type="submission" date="2019-11" db="EMBL/GenBank/DDBJ databases">
        <title>Gordonia sp. nov., a novel actinobacterium isolated from mangrove soil in Hainan.</title>
        <authorList>
            <person name="Huang X."/>
            <person name="Xie Y."/>
            <person name="Chu X."/>
            <person name="Xiao K."/>
        </authorList>
    </citation>
    <scope>NUCLEOTIDE SEQUENCE [LARGE SCALE GENOMIC DNA]</scope>
    <source>
        <strain evidence="4 5">HNM0687</strain>
    </source>
</reference>
<dbReference type="EMBL" id="WMBR01000007">
    <property type="protein sequence ID" value="MXP23881.1"/>
    <property type="molecule type" value="Genomic_DNA"/>
</dbReference>